<name>A0A7N2N4T0_QUELO</name>
<dbReference type="InterPro" id="IPR044217">
    <property type="entry name" value="CLPT1/2"/>
</dbReference>
<dbReference type="Gene3D" id="1.10.1780.10">
    <property type="entry name" value="Clp, N-terminal domain"/>
    <property type="match status" value="1"/>
</dbReference>
<dbReference type="OMA" id="NSNPRIF"/>
<dbReference type="InterPro" id="IPR004176">
    <property type="entry name" value="Clp_R_N"/>
</dbReference>
<dbReference type="EMBL" id="LRBV02000012">
    <property type="status" value="NOT_ANNOTATED_CDS"/>
    <property type="molecule type" value="Genomic_DNA"/>
</dbReference>
<keyword evidence="4" id="KW-1185">Reference proteome</keyword>
<reference evidence="3 4" key="1">
    <citation type="journal article" date="2016" name="G3 (Bethesda)">
        <title>First Draft Assembly and Annotation of the Genome of a California Endemic Oak Quercus lobata Nee (Fagaceae).</title>
        <authorList>
            <person name="Sork V.L."/>
            <person name="Fitz-Gibbon S.T."/>
            <person name="Puiu D."/>
            <person name="Crepeau M."/>
            <person name="Gugger P.F."/>
            <person name="Sherman R."/>
            <person name="Stevens K."/>
            <person name="Langley C.H."/>
            <person name="Pellegrini M."/>
            <person name="Salzberg S.L."/>
        </authorList>
    </citation>
    <scope>NUCLEOTIDE SEQUENCE [LARGE SCALE GENOMIC DNA]</scope>
    <source>
        <strain evidence="3 4">cv. SW786</strain>
    </source>
</reference>
<feature type="domain" description="Clp R" evidence="2">
    <location>
        <begin position="86"/>
        <end position="260"/>
    </location>
</feature>
<dbReference type="InParanoid" id="A0A7N2N4T0"/>
<dbReference type="PANTHER" id="PTHR47016:SF1">
    <property type="entry name" value="ATP-DEPENDENT CLP PROTEASE ATP-BINDING SUBUNIT CLPT1, CHLOROPLASTIC"/>
    <property type="match status" value="1"/>
</dbReference>
<dbReference type="EnsemblPlants" id="QL12p039501:mrna">
    <property type="protein sequence ID" value="QL12p039501:mrna"/>
    <property type="gene ID" value="QL12p039501"/>
</dbReference>
<dbReference type="InterPro" id="IPR036628">
    <property type="entry name" value="Clp_N_dom_sf"/>
</dbReference>
<proteinExistence type="predicted"/>
<reference evidence="3" key="2">
    <citation type="submission" date="2021-01" db="UniProtKB">
        <authorList>
            <consortium name="EnsemblPlants"/>
        </authorList>
    </citation>
    <scope>IDENTIFICATION</scope>
</reference>
<dbReference type="PANTHER" id="PTHR47016">
    <property type="entry name" value="ATP-DEPENDENT CLP PROTEASE ATP-BINDING SUBUNIT CLPT1, CHLOROPLASTIC"/>
    <property type="match status" value="1"/>
</dbReference>
<dbReference type="FunCoup" id="A0A7N2N4T0">
    <property type="interactions" value="1948"/>
</dbReference>
<sequence length="266" mass="29012">MASHTLSAIPISQSCHRLTSDSSSSSLTLPWRLNPHNNLVSSLIGNKLSIQPSTSKPLVSKHRPPVATVLSILPTRKPEGASSEKTPKWSARAIKSFGMAELEARKLKYPNTGTESLLMGILVEAKKNEELINLLSSVRLTFACALREPPKKPGTSIAAKFLRANGITLFKVREETVNLLGRSDMYNFSPEHPPLTEPAQRALDWAVAEKLKSGESGEITATHMLLGIWSEKDSAGHKIMASLGFDDEKAKELAKSMNVDVVLSHK</sequence>
<evidence type="ECO:0000313" key="3">
    <source>
        <dbReference type="EnsemblPlants" id="QL12p039501:mrna"/>
    </source>
</evidence>
<evidence type="ECO:0000256" key="1">
    <source>
        <dbReference type="PROSITE-ProRule" id="PRU01251"/>
    </source>
</evidence>
<dbReference type="AlphaFoldDB" id="A0A7N2N4T0"/>
<dbReference type="PROSITE" id="PS51903">
    <property type="entry name" value="CLP_R"/>
    <property type="match status" value="1"/>
</dbReference>
<dbReference type="Pfam" id="PF02861">
    <property type="entry name" value="Clp_N"/>
    <property type="match status" value="1"/>
</dbReference>
<keyword evidence="1" id="KW-0677">Repeat</keyword>
<protein>
    <recommendedName>
        <fullName evidence="2">Clp R domain-containing protein</fullName>
    </recommendedName>
</protein>
<evidence type="ECO:0000313" key="4">
    <source>
        <dbReference type="Proteomes" id="UP000594261"/>
    </source>
</evidence>
<accession>A0A7N2N4T0</accession>
<dbReference type="Gramene" id="QL12p039501:mrna">
    <property type="protein sequence ID" value="QL12p039501:mrna"/>
    <property type="gene ID" value="QL12p039501"/>
</dbReference>
<dbReference type="Proteomes" id="UP000594261">
    <property type="component" value="Chromosome 12"/>
</dbReference>
<organism evidence="3 4">
    <name type="scientific">Quercus lobata</name>
    <name type="common">Valley oak</name>
    <dbReference type="NCBI Taxonomy" id="97700"/>
    <lineage>
        <taxon>Eukaryota</taxon>
        <taxon>Viridiplantae</taxon>
        <taxon>Streptophyta</taxon>
        <taxon>Embryophyta</taxon>
        <taxon>Tracheophyta</taxon>
        <taxon>Spermatophyta</taxon>
        <taxon>Magnoliopsida</taxon>
        <taxon>eudicotyledons</taxon>
        <taxon>Gunneridae</taxon>
        <taxon>Pentapetalae</taxon>
        <taxon>rosids</taxon>
        <taxon>fabids</taxon>
        <taxon>Fagales</taxon>
        <taxon>Fagaceae</taxon>
        <taxon>Quercus</taxon>
    </lineage>
</organism>
<dbReference type="SUPFAM" id="SSF81923">
    <property type="entry name" value="Double Clp-N motif"/>
    <property type="match status" value="1"/>
</dbReference>
<evidence type="ECO:0000259" key="2">
    <source>
        <dbReference type="PROSITE" id="PS51903"/>
    </source>
</evidence>